<keyword evidence="3" id="KW-1185">Reference proteome</keyword>
<keyword evidence="1" id="KW-0812">Transmembrane</keyword>
<name>A0ABT7QQN4_9BACT</name>
<dbReference type="EMBL" id="JAQIBC010000002">
    <property type="protein sequence ID" value="MDM5263393.1"/>
    <property type="molecule type" value="Genomic_DNA"/>
</dbReference>
<evidence type="ECO:0000256" key="1">
    <source>
        <dbReference type="SAM" id="Phobius"/>
    </source>
</evidence>
<protein>
    <submittedName>
        <fullName evidence="2">TonB-dependent receptor</fullName>
    </submittedName>
</protein>
<dbReference type="Proteomes" id="UP001169066">
    <property type="component" value="Unassembled WGS sequence"/>
</dbReference>
<keyword evidence="1" id="KW-1133">Transmembrane helix</keyword>
<keyword evidence="1" id="KW-0472">Membrane</keyword>
<dbReference type="RefSeq" id="WP_008242778.1">
    <property type="nucleotide sequence ID" value="NZ_JAQIBC010000002.1"/>
</dbReference>
<keyword evidence="2" id="KW-0675">Receptor</keyword>
<feature type="transmembrane region" description="Helical" evidence="1">
    <location>
        <begin position="37"/>
        <end position="57"/>
    </location>
</feature>
<organism evidence="2 3">
    <name type="scientific">Sulfurovum xiamenensis</name>
    <dbReference type="NCBI Taxonomy" id="3019066"/>
    <lineage>
        <taxon>Bacteria</taxon>
        <taxon>Pseudomonadati</taxon>
        <taxon>Campylobacterota</taxon>
        <taxon>Epsilonproteobacteria</taxon>
        <taxon>Campylobacterales</taxon>
        <taxon>Sulfurovaceae</taxon>
        <taxon>Sulfurovum</taxon>
    </lineage>
</organism>
<comment type="caution">
    <text evidence="2">The sequence shown here is derived from an EMBL/GenBank/DDBJ whole genome shotgun (WGS) entry which is preliminary data.</text>
</comment>
<evidence type="ECO:0000313" key="2">
    <source>
        <dbReference type="EMBL" id="MDM5263393.1"/>
    </source>
</evidence>
<feature type="transmembrane region" description="Helical" evidence="1">
    <location>
        <begin position="5"/>
        <end position="25"/>
    </location>
</feature>
<feature type="transmembrane region" description="Helical" evidence="1">
    <location>
        <begin position="99"/>
        <end position="119"/>
    </location>
</feature>
<proteinExistence type="predicted"/>
<accession>A0ABT7QQN4</accession>
<evidence type="ECO:0000313" key="3">
    <source>
        <dbReference type="Proteomes" id="UP001169066"/>
    </source>
</evidence>
<sequence length="130" mass="14700">MDRKFIFISLMYAIIGLALGIFMAASKDHSHLVTHTHILLIGFVVSFIYGLCHKLWLNNLISKLSVTQFYIHQVGTLGVVIGLFLYYGNFVSLETIDPFLALFSITVFIGMILMTVLFIRSSKYDISNDT</sequence>
<feature type="transmembrane region" description="Helical" evidence="1">
    <location>
        <begin position="69"/>
        <end position="87"/>
    </location>
</feature>
<gene>
    <name evidence="2" type="ORF">PF327_04210</name>
</gene>
<reference evidence="2" key="1">
    <citation type="submission" date="2023-01" db="EMBL/GenBank/DDBJ databases">
        <title>Sulfurovum sp. XTW-4 genome assembly.</title>
        <authorList>
            <person name="Wang J."/>
        </authorList>
    </citation>
    <scope>NUCLEOTIDE SEQUENCE</scope>
    <source>
        <strain evidence="2">XTW-4</strain>
    </source>
</reference>